<comment type="caution">
    <text evidence="3">The sequence shown here is derived from an EMBL/GenBank/DDBJ whole genome shotgun (WGS) entry which is preliminary data.</text>
</comment>
<keyword evidence="4" id="KW-1185">Reference proteome</keyword>
<proteinExistence type="predicted"/>
<reference evidence="3 4" key="1">
    <citation type="submission" date="2017-12" db="EMBL/GenBank/DDBJ databases">
        <title>The draft genome sequence of Brumimicrobium saltpan LHR20.</title>
        <authorList>
            <person name="Do Z.-J."/>
            <person name="Luo H.-R."/>
        </authorList>
    </citation>
    <scope>NUCLEOTIDE SEQUENCE [LARGE SCALE GENOMIC DNA]</scope>
    <source>
        <strain evidence="3 4">LHR20</strain>
    </source>
</reference>
<dbReference type="OrthoDB" id="9808735at2"/>
<dbReference type="InterPro" id="IPR050229">
    <property type="entry name" value="GlpE_sulfurtransferase"/>
</dbReference>
<feature type="domain" description="Rhodanese" evidence="2">
    <location>
        <begin position="42"/>
        <end position="124"/>
    </location>
</feature>
<evidence type="ECO:0000313" key="4">
    <source>
        <dbReference type="Proteomes" id="UP000236654"/>
    </source>
</evidence>
<dbReference type="CDD" id="cd00158">
    <property type="entry name" value="RHOD"/>
    <property type="match status" value="1"/>
</dbReference>
<feature type="chain" id="PRO_5014112542" description="Rhodanese domain-containing protein" evidence="1">
    <location>
        <begin position="22"/>
        <end position="124"/>
    </location>
</feature>
<dbReference type="PANTHER" id="PTHR43031">
    <property type="entry name" value="FAD-DEPENDENT OXIDOREDUCTASE"/>
    <property type="match status" value="1"/>
</dbReference>
<evidence type="ECO:0000259" key="2">
    <source>
        <dbReference type="PROSITE" id="PS50206"/>
    </source>
</evidence>
<sequence>MKTTLTIMIAFFMISTSFLFGQNETVERFESVPNEVFKEALVSGEFIVLDVRTVEEYETGNIEGAKLLDYNGEHFKQALEDMPKDQKYLVYCAVGVRSKAAMNDMKDAGFKYVLELDKGIEEWD</sequence>
<dbReference type="PANTHER" id="PTHR43031:SF16">
    <property type="entry name" value="OXIDOREDUCTASE"/>
    <property type="match status" value="1"/>
</dbReference>
<dbReference type="Proteomes" id="UP000236654">
    <property type="component" value="Unassembled WGS sequence"/>
</dbReference>
<dbReference type="InterPro" id="IPR001763">
    <property type="entry name" value="Rhodanese-like_dom"/>
</dbReference>
<dbReference type="Gene3D" id="3.40.250.10">
    <property type="entry name" value="Rhodanese-like domain"/>
    <property type="match status" value="1"/>
</dbReference>
<evidence type="ECO:0000256" key="1">
    <source>
        <dbReference type="SAM" id="SignalP"/>
    </source>
</evidence>
<accession>A0A2I0R6C2</accession>
<gene>
    <name evidence="3" type="ORF">CW751_01985</name>
</gene>
<dbReference type="Pfam" id="PF00581">
    <property type="entry name" value="Rhodanese"/>
    <property type="match status" value="1"/>
</dbReference>
<dbReference type="AlphaFoldDB" id="A0A2I0R6C2"/>
<protein>
    <recommendedName>
        <fullName evidence="2">Rhodanese domain-containing protein</fullName>
    </recommendedName>
</protein>
<dbReference type="InterPro" id="IPR036873">
    <property type="entry name" value="Rhodanese-like_dom_sf"/>
</dbReference>
<dbReference type="EMBL" id="PJNI01000001">
    <property type="protein sequence ID" value="PKR82131.1"/>
    <property type="molecule type" value="Genomic_DNA"/>
</dbReference>
<keyword evidence="1" id="KW-0732">Signal</keyword>
<dbReference type="SUPFAM" id="SSF52821">
    <property type="entry name" value="Rhodanese/Cell cycle control phosphatase"/>
    <property type="match status" value="1"/>
</dbReference>
<dbReference type="SMART" id="SM00450">
    <property type="entry name" value="RHOD"/>
    <property type="match status" value="1"/>
</dbReference>
<dbReference type="PROSITE" id="PS50206">
    <property type="entry name" value="RHODANESE_3"/>
    <property type="match status" value="1"/>
</dbReference>
<organism evidence="3 4">
    <name type="scientific">Brumimicrobium salinarum</name>
    <dbReference type="NCBI Taxonomy" id="2058658"/>
    <lineage>
        <taxon>Bacteria</taxon>
        <taxon>Pseudomonadati</taxon>
        <taxon>Bacteroidota</taxon>
        <taxon>Flavobacteriia</taxon>
        <taxon>Flavobacteriales</taxon>
        <taxon>Crocinitomicaceae</taxon>
        <taxon>Brumimicrobium</taxon>
    </lineage>
</organism>
<feature type="signal peptide" evidence="1">
    <location>
        <begin position="1"/>
        <end position="21"/>
    </location>
</feature>
<name>A0A2I0R6C2_9FLAO</name>
<evidence type="ECO:0000313" key="3">
    <source>
        <dbReference type="EMBL" id="PKR82131.1"/>
    </source>
</evidence>
<dbReference type="RefSeq" id="WP_101333276.1">
    <property type="nucleotide sequence ID" value="NZ_PJNI01000001.1"/>
</dbReference>